<dbReference type="Proteomes" id="UP001372526">
    <property type="component" value="Unassembled WGS sequence"/>
</dbReference>
<sequence>MLVIEGYQNAELVAKGKPIEAPVLGRHVELEHPTLELIVDDKVKKLWVKQELYDSITVMDKVKVIEYKGEIKLDPRYEGEDLIIRFIKKEKGVGE</sequence>
<name>A0ABU8FM49_9BACI</name>
<dbReference type="RefSeq" id="WP_336474078.1">
    <property type="nucleotide sequence ID" value="NZ_JBAWSX010000017.1"/>
</dbReference>
<evidence type="ECO:0000313" key="1">
    <source>
        <dbReference type="EMBL" id="MEI4803771.1"/>
    </source>
</evidence>
<evidence type="ECO:0000313" key="2">
    <source>
        <dbReference type="Proteomes" id="UP001372526"/>
    </source>
</evidence>
<keyword evidence="2" id="KW-1185">Reference proteome</keyword>
<gene>
    <name evidence="1" type="ORF">WAZ07_21515</name>
</gene>
<proteinExistence type="predicted"/>
<organism evidence="1 2">
    <name type="scientific">Bacillus bruguierae</name>
    <dbReference type="NCBI Taxonomy" id="3127667"/>
    <lineage>
        <taxon>Bacteria</taxon>
        <taxon>Bacillati</taxon>
        <taxon>Bacillota</taxon>
        <taxon>Bacilli</taxon>
        <taxon>Bacillales</taxon>
        <taxon>Bacillaceae</taxon>
        <taxon>Bacillus</taxon>
    </lineage>
</organism>
<accession>A0ABU8FM49</accession>
<comment type="caution">
    <text evidence="1">The sequence shown here is derived from an EMBL/GenBank/DDBJ whole genome shotgun (WGS) entry which is preliminary data.</text>
</comment>
<reference evidence="1 2" key="1">
    <citation type="submission" date="2024-01" db="EMBL/GenBank/DDBJ databases">
        <title>Seven novel Bacillus-like species.</title>
        <authorList>
            <person name="Liu G."/>
        </authorList>
    </citation>
    <scope>NUCLEOTIDE SEQUENCE [LARGE SCALE GENOMIC DNA]</scope>
    <source>
        <strain evidence="1 2">FJAT-51639</strain>
    </source>
</reference>
<protein>
    <submittedName>
        <fullName evidence="1">Uncharacterized protein</fullName>
    </submittedName>
</protein>
<dbReference type="EMBL" id="JBAWSX010000017">
    <property type="protein sequence ID" value="MEI4803771.1"/>
    <property type="molecule type" value="Genomic_DNA"/>
</dbReference>